<proteinExistence type="predicted"/>
<gene>
    <name evidence="2" type="ORF">FHX73_112790</name>
</gene>
<organism evidence="2 3">
    <name type="scientific">Kitasatospora viridis</name>
    <dbReference type="NCBI Taxonomy" id="281105"/>
    <lineage>
        <taxon>Bacteria</taxon>
        <taxon>Bacillati</taxon>
        <taxon>Actinomycetota</taxon>
        <taxon>Actinomycetes</taxon>
        <taxon>Kitasatosporales</taxon>
        <taxon>Streptomycetaceae</taxon>
        <taxon>Kitasatospora</taxon>
    </lineage>
</organism>
<feature type="compositionally biased region" description="Low complexity" evidence="1">
    <location>
        <begin position="163"/>
        <end position="178"/>
    </location>
</feature>
<evidence type="ECO:0000313" key="2">
    <source>
        <dbReference type="EMBL" id="TWF98960.1"/>
    </source>
</evidence>
<dbReference type="RefSeq" id="WP_145905309.1">
    <property type="nucleotide sequence ID" value="NZ_BAAAMZ010000011.1"/>
</dbReference>
<sequence length="253" mass="27396">MAIRRAKQKAQVIEKLSQVAPPGEQFIACVHVETGPSPWLNAIFDEVPGLGLIVALTRKFYFLTLTSSSVVVNNASRWTNRPGEVVAVFPRHGFPVSRVKRATIWSSMYLQLPTDSKPKRLNIHRYWRNELDQLSAAFPPGSVDPGSQAFEFAPQPGAPMPFPQQGQPYPGPQDGMPGQPYPGQPGAPVPPQAGAPMPPQQQPYPGQTPPPFPQQQGQPYPAPQPGAPVPPPGTNPYTGQPGQPGYAPHPDQM</sequence>
<reference evidence="2 3" key="1">
    <citation type="submission" date="2019-06" db="EMBL/GenBank/DDBJ databases">
        <title>Sequencing the genomes of 1000 actinobacteria strains.</title>
        <authorList>
            <person name="Klenk H.-P."/>
        </authorList>
    </citation>
    <scope>NUCLEOTIDE SEQUENCE [LARGE SCALE GENOMIC DNA]</scope>
    <source>
        <strain evidence="2 3">DSM 44826</strain>
    </source>
</reference>
<dbReference type="OrthoDB" id="4560886at2"/>
<feature type="region of interest" description="Disordered" evidence="1">
    <location>
        <begin position="137"/>
        <end position="253"/>
    </location>
</feature>
<evidence type="ECO:0000313" key="3">
    <source>
        <dbReference type="Proteomes" id="UP000317940"/>
    </source>
</evidence>
<name>A0A561UHY7_9ACTN</name>
<keyword evidence="3" id="KW-1185">Reference proteome</keyword>
<comment type="caution">
    <text evidence="2">The sequence shown here is derived from an EMBL/GenBank/DDBJ whole genome shotgun (WGS) entry which is preliminary data.</text>
</comment>
<feature type="compositionally biased region" description="Pro residues" evidence="1">
    <location>
        <begin position="179"/>
        <end position="213"/>
    </location>
</feature>
<protein>
    <submittedName>
        <fullName evidence="2">Uncharacterized protein</fullName>
    </submittedName>
</protein>
<accession>A0A561UHY7</accession>
<feature type="compositionally biased region" description="Pro residues" evidence="1">
    <location>
        <begin position="220"/>
        <end position="234"/>
    </location>
</feature>
<dbReference type="AlphaFoldDB" id="A0A561UHY7"/>
<dbReference type="Proteomes" id="UP000317940">
    <property type="component" value="Unassembled WGS sequence"/>
</dbReference>
<dbReference type="EMBL" id="VIWT01000001">
    <property type="protein sequence ID" value="TWF98960.1"/>
    <property type="molecule type" value="Genomic_DNA"/>
</dbReference>
<evidence type="ECO:0000256" key="1">
    <source>
        <dbReference type="SAM" id="MobiDB-lite"/>
    </source>
</evidence>